<sequence length="289" mass="33165">MASNNNPRTPNPSNPSALAERYEIRRLEPKHAPWAKAIVIHSNLFYSPLWPVLYPEKLTERIHRGFAAGDYLVDHQINSGLSFGVFDTQYQFKRPESAATDGKLYWDPAEPSIYETEGLEAQSKLMLEQMDFPLVSVALSYDAFHALDMDKMGPLMDVLPHFGLSYRILVERDTRDPAVYTPTRERELLFRNATSTRQDYTGERIMAAMARWLMREADEMGFRGIQIETVHDRVDHVWANPPEPYKGITASEFHTGEYVDEKGEKPFAPAQQRITKVFVELKPMKSLTP</sequence>
<evidence type="ECO:0000313" key="1">
    <source>
        <dbReference type="EMBL" id="PSN72190.1"/>
    </source>
</evidence>
<gene>
    <name evidence="1" type="ORF">BS50DRAFT_569732</name>
</gene>
<organism evidence="1 2">
    <name type="scientific">Corynespora cassiicola Philippines</name>
    <dbReference type="NCBI Taxonomy" id="1448308"/>
    <lineage>
        <taxon>Eukaryota</taxon>
        <taxon>Fungi</taxon>
        <taxon>Dikarya</taxon>
        <taxon>Ascomycota</taxon>
        <taxon>Pezizomycotina</taxon>
        <taxon>Dothideomycetes</taxon>
        <taxon>Pleosporomycetidae</taxon>
        <taxon>Pleosporales</taxon>
        <taxon>Corynesporascaceae</taxon>
        <taxon>Corynespora</taxon>
    </lineage>
</organism>
<proteinExistence type="predicted"/>
<dbReference type="Proteomes" id="UP000240883">
    <property type="component" value="Unassembled WGS sequence"/>
</dbReference>
<keyword evidence="2" id="KW-1185">Reference proteome</keyword>
<accession>A0A2T2P3B6</accession>
<reference evidence="1 2" key="1">
    <citation type="journal article" date="2018" name="Front. Microbiol.">
        <title>Genome-Wide Analysis of Corynespora cassiicola Leaf Fall Disease Putative Effectors.</title>
        <authorList>
            <person name="Lopez D."/>
            <person name="Ribeiro S."/>
            <person name="Label P."/>
            <person name="Fumanal B."/>
            <person name="Venisse J.S."/>
            <person name="Kohler A."/>
            <person name="de Oliveira R.R."/>
            <person name="Labutti K."/>
            <person name="Lipzen A."/>
            <person name="Lail K."/>
            <person name="Bauer D."/>
            <person name="Ohm R.A."/>
            <person name="Barry K.W."/>
            <person name="Spatafora J."/>
            <person name="Grigoriev I.V."/>
            <person name="Martin F.M."/>
            <person name="Pujade-Renaud V."/>
        </authorList>
    </citation>
    <scope>NUCLEOTIDE SEQUENCE [LARGE SCALE GENOMIC DNA]</scope>
    <source>
        <strain evidence="1 2">Philippines</strain>
    </source>
</reference>
<dbReference type="OrthoDB" id="5169850at2759"/>
<name>A0A2T2P3B6_CORCC</name>
<protein>
    <submittedName>
        <fullName evidence="1">Uncharacterized protein</fullName>
    </submittedName>
</protein>
<dbReference type="EMBL" id="KZ678130">
    <property type="protein sequence ID" value="PSN72190.1"/>
    <property type="molecule type" value="Genomic_DNA"/>
</dbReference>
<evidence type="ECO:0000313" key="2">
    <source>
        <dbReference type="Proteomes" id="UP000240883"/>
    </source>
</evidence>
<dbReference type="AlphaFoldDB" id="A0A2T2P3B6"/>